<organism evidence="1">
    <name type="scientific">Rhizophora mucronata</name>
    <name type="common">Asiatic mangrove</name>
    <dbReference type="NCBI Taxonomy" id="61149"/>
    <lineage>
        <taxon>Eukaryota</taxon>
        <taxon>Viridiplantae</taxon>
        <taxon>Streptophyta</taxon>
        <taxon>Embryophyta</taxon>
        <taxon>Tracheophyta</taxon>
        <taxon>Spermatophyta</taxon>
        <taxon>Magnoliopsida</taxon>
        <taxon>eudicotyledons</taxon>
        <taxon>Gunneridae</taxon>
        <taxon>Pentapetalae</taxon>
        <taxon>rosids</taxon>
        <taxon>fabids</taxon>
        <taxon>Malpighiales</taxon>
        <taxon>Rhizophoraceae</taxon>
        <taxon>Rhizophora</taxon>
    </lineage>
</organism>
<protein>
    <submittedName>
        <fullName evidence="1">Uncharacterized protein</fullName>
    </submittedName>
</protein>
<name>A0A2P2QVT2_RHIMU</name>
<dbReference type="EMBL" id="GGEC01090638">
    <property type="protein sequence ID" value="MBX71122.1"/>
    <property type="molecule type" value="Transcribed_RNA"/>
</dbReference>
<dbReference type="AlphaFoldDB" id="A0A2P2QVT2"/>
<evidence type="ECO:0000313" key="1">
    <source>
        <dbReference type="EMBL" id="MBX71122.1"/>
    </source>
</evidence>
<reference evidence="1" key="1">
    <citation type="submission" date="2018-02" db="EMBL/GenBank/DDBJ databases">
        <title>Rhizophora mucronata_Transcriptome.</title>
        <authorList>
            <person name="Meera S.P."/>
            <person name="Sreeshan A."/>
            <person name="Augustine A."/>
        </authorList>
    </citation>
    <scope>NUCLEOTIDE SEQUENCE</scope>
    <source>
        <tissue evidence="1">Leaf</tissue>
    </source>
</reference>
<sequence length="57" mass="6549">METIECPVDLTLQCQVLRTALVSILHENLDRENITIHMILLASYHLTDNPQFPTSQQ</sequence>
<proteinExistence type="predicted"/>
<accession>A0A2P2QVT2</accession>